<evidence type="ECO:0000313" key="3">
    <source>
        <dbReference type="Proteomes" id="UP000676649"/>
    </source>
</evidence>
<proteinExistence type="predicted"/>
<dbReference type="EMBL" id="CP073754">
    <property type="protein sequence ID" value="QWF71439.1"/>
    <property type="molecule type" value="Genomic_DNA"/>
</dbReference>
<evidence type="ECO:0000313" key="2">
    <source>
        <dbReference type="EMBL" id="QWF71439.1"/>
    </source>
</evidence>
<accession>A0A975MQ59</accession>
<evidence type="ECO:0008006" key="4">
    <source>
        <dbReference type="Google" id="ProtNLM"/>
    </source>
</evidence>
<feature type="transmembrane region" description="Helical" evidence="1">
    <location>
        <begin position="208"/>
        <end position="232"/>
    </location>
</feature>
<dbReference type="Proteomes" id="UP000676649">
    <property type="component" value="Chromosome"/>
</dbReference>
<feature type="transmembrane region" description="Helical" evidence="1">
    <location>
        <begin position="21"/>
        <end position="39"/>
    </location>
</feature>
<sequence length="262" mass="29422">MIKRYTRFSDISVSEKILNTVFLLTIGLGYLMALINMYYTHQGRDGKPGVSIEDIMILYHGSAHQTRLGSAINGIMEPNLSFKSDKEVILKWIHEGADESGYQQTIAPILNRDCIVCHTPAVNPALPDLTSYQGVAAVAHAGGASVPALVRVSHIHLFGIAFILYFIGKIFLLCDINIYVKRIAVVIPFLAMLFDVMSWFITKWFAGFAYVVVLSGALMGISMSIQIMLSIYQMWFYRPTGRSSRYLRRNVSDTAKSRKQRL</sequence>
<organism evidence="2 3">
    <name type="scientific">Methylomonas paludis</name>
    <dbReference type="NCBI Taxonomy" id="1173101"/>
    <lineage>
        <taxon>Bacteria</taxon>
        <taxon>Pseudomonadati</taxon>
        <taxon>Pseudomonadota</taxon>
        <taxon>Gammaproteobacteria</taxon>
        <taxon>Methylococcales</taxon>
        <taxon>Methylococcaceae</taxon>
        <taxon>Methylomonas</taxon>
    </lineage>
</organism>
<evidence type="ECO:0000256" key="1">
    <source>
        <dbReference type="SAM" id="Phobius"/>
    </source>
</evidence>
<feature type="transmembrane region" description="Helical" evidence="1">
    <location>
        <begin position="155"/>
        <end position="176"/>
    </location>
</feature>
<gene>
    <name evidence="2" type="ORF">KEF85_02835</name>
</gene>
<keyword evidence="1" id="KW-0812">Transmembrane</keyword>
<dbReference type="RefSeq" id="WP_215583224.1">
    <property type="nucleotide sequence ID" value="NZ_CP073754.1"/>
</dbReference>
<reference evidence="2" key="1">
    <citation type="submission" date="2021-04" db="EMBL/GenBank/DDBJ databases">
        <title>Draft genome sequence data of methanotrophic Methylovulum sp. strain S1L and Methylomonas sp. strain S2AM isolated from boreal lake water columns.</title>
        <authorList>
            <person name="Rissanen A.J."/>
            <person name="Mangayil R."/>
            <person name="Svenning M.M."/>
            <person name="Khanongnuch R."/>
        </authorList>
    </citation>
    <scope>NUCLEOTIDE SEQUENCE</scope>
    <source>
        <strain evidence="2">S2AM</strain>
    </source>
</reference>
<dbReference type="KEGG" id="mpad:KEF85_02835"/>
<dbReference type="AlphaFoldDB" id="A0A975MQ59"/>
<feature type="transmembrane region" description="Helical" evidence="1">
    <location>
        <begin position="183"/>
        <end position="202"/>
    </location>
</feature>
<keyword evidence="3" id="KW-1185">Reference proteome</keyword>
<keyword evidence="1" id="KW-0472">Membrane</keyword>
<keyword evidence="1" id="KW-1133">Transmembrane helix</keyword>
<name>A0A975MQ59_9GAMM</name>
<protein>
    <recommendedName>
        <fullName evidence="4">Elongation factor-1 alpha</fullName>
    </recommendedName>
</protein>